<evidence type="ECO:0000313" key="7">
    <source>
        <dbReference type="EMBL" id="MFC3265830.1"/>
    </source>
</evidence>
<evidence type="ECO:0000256" key="3">
    <source>
        <dbReference type="ARBA" id="ARBA00022729"/>
    </source>
</evidence>
<name>A0ABV7LD11_9HYPH</name>
<evidence type="ECO:0000256" key="5">
    <source>
        <dbReference type="SAM" id="SignalP"/>
    </source>
</evidence>
<keyword evidence="3 5" id="KW-0732">Signal</keyword>
<dbReference type="Proteomes" id="UP001595536">
    <property type="component" value="Unassembled WGS sequence"/>
</dbReference>
<evidence type="ECO:0000256" key="2">
    <source>
        <dbReference type="ARBA" id="ARBA00005695"/>
    </source>
</evidence>
<comment type="similarity">
    <text evidence="2">Belongs to the bacterial solute-binding protein 5 family.</text>
</comment>
<evidence type="ECO:0000259" key="6">
    <source>
        <dbReference type="Pfam" id="PF00496"/>
    </source>
</evidence>
<dbReference type="Gene3D" id="3.40.190.10">
    <property type="entry name" value="Periplasmic binding protein-like II"/>
    <property type="match status" value="1"/>
</dbReference>
<accession>A0ABV7LD11</accession>
<dbReference type="PANTHER" id="PTHR30290:SF64">
    <property type="entry name" value="ABC TRANSPORTER PERIPLASMIC BINDING PROTEIN"/>
    <property type="match status" value="1"/>
</dbReference>
<keyword evidence="8" id="KW-1185">Reference proteome</keyword>
<dbReference type="Gene3D" id="3.10.105.10">
    <property type="entry name" value="Dipeptide-binding Protein, Domain 3"/>
    <property type="match status" value="1"/>
</dbReference>
<feature type="domain" description="Solute-binding protein family 5" evidence="6">
    <location>
        <begin position="125"/>
        <end position="533"/>
    </location>
</feature>
<evidence type="ECO:0000313" key="8">
    <source>
        <dbReference type="Proteomes" id="UP001595536"/>
    </source>
</evidence>
<evidence type="ECO:0000256" key="1">
    <source>
        <dbReference type="ARBA" id="ARBA00004418"/>
    </source>
</evidence>
<sequence>MMRTAALTLLAAILATQPAQAAGPDGAFSTPAGPACEALLADPPALPGAMTMYGAPGWPRGPDGEFVALESRWPGRRGGRLTLGVHGAFDSLNPFTVKGMSAPAAVSMLTVQSLMRRALDEPFTLYPQIARAARVAPDLSCVVFWLDPRARFSDGRPVTAQDVTFSFALLAVHGRPNHRNALRRITGVSTPDPGRIAIALAGNQDRELPMILAMTPVLPRHATPAGEAFARTGFTPLTGSGPYEVASVRPGESVTFRRVKNWWGDAAPSLRDAFRFDEIRYDYYRDVTALASAFSAGLIDVRIETEPRRWMAARRLPAVRDGRILLEHAPVAAPKGMTGFVFNERRRPFGDARVREALTCAFDFEWVNRAYYHGLYRRADSYFAGSELSAAGRPATEKERALLAPFPGAVREDIMEGRWRPPASDGAGRDRAALARAVGLLAEAGYALKDGRMRDGAGRPLAFEVMVTGRDDERLALALQAGLKRIGVAVRVRVVDSVQYERRRQTFDYDMIIAAWRASPSPGNEQYFRWGSRAADQQASFNFAGVKSPAADAMIAAVTAAATREDHVAAVRALDRVLLSGFHVIPLYYAPHVWLARWRHVGRPDPLPLLGPAPETWWRTDLSAASGVTGADAGGAPGEAGRTRVRQSLQLRRRDGGCSMPHVPAAAGPAIRPREKTSCQPPARASLSTST</sequence>
<organism evidence="7 8">
    <name type="scientific">Camelimonas abortus</name>
    <dbReference type="NCBI Taxonomy" id="1017184"/>
    <lineage>
        <taxon>Bacteria</taxon>
        <taxon>Pseudomonadati</taxon>
        <taxon>Pseudomonadota</taxon>
        <taxon>Alphaproteobacteria</taxon>
        <taxon>Hyphomicrobiales</taxon>
        <taxon>Chelatococcaceae</taxon>
        <taxon>Camelimonas</taxon>
    </lineage>
</organism>
<proteinExistence type="inferred from homology"/>
<feature type="signal peptide" evidence="5">
    <location>
        <begin position="1"/>
        <end position="21"/>
    </location>
</feature>
<dbReference type="PANTHER" id="PTHR30290">
    <property type="entry name" value="PERIPLASMIC BINDING COMPONENT OF ABC TRANSPORTER"/>
    <property type="match status" value="1"/>
</dbReference>
<feature type="region of interest" description="Disordered" evidence="4">
    <location>
        <begin position="652"/>
        <end position="691"/>
    </location>
</feature>
<evidence type="ECO:0000256" key="4">
    <source>
        <dbReference type="SAM" id="MobiDB-lite"/>
    </source>
</evidence>
<reference evidence="8" key="1">
    <citation type="journal article" date="2019" name="Int. J. Syst. Evol. Microbiol.">
        <title>The Global Catalogue of Microorganisms (GCM) 10K type strain sequencing project: providing services to taxonomists for standard genome sequencing and annotation.</title>
        <authorList>
            <consortium name="The Broad Institute Genomics Platform"/>
            <consortium name="The Broad Institute Genome Sequencing Center for Infectious Disease"/>
            <person name="Wu L."/>
            <person name="Ma J."/>
        </authorList>
    </citation>
    <scope>NUCLEOTIDE SEQUENCE [LARGE SCALE GENOMIC DNA]</scope>
    <source>
        <strain evidence="8">CCM 7941</strain>
    </source>
</reference>
<comment type="subcellular location">
    <subcellularLocation>
        <location evidence="1">Periplasm</location>
    </subcellularLocation>
</comment>
<gene>
    <name evidence="7" type="ORF">ACFOEX_05600</name>
</gene>
<dbReference type="CDD" id="cd08497">
    <property type="entry name" value="MbnE-like"/>
    <property type="match status" value="1"/>
</dbReference>
<dbReference type="Pfam" id="PF00496">
    <property type="entry name" value="SBP_bac_5"/>
    <property type="match status" value="1"/>
</dbReference>
<dbReference type="RefSeq" id="WP_376830523.1">
    <property type="nucleotide sequence ID" value="NZ_JBHLWR010000006.1"/>
</dbReference>
<dbReference type="EMBL" id="JBHRUV010000022">
    <property type="protein sequence ID" value="MFC3265830.1"/>
    <property type="molecule type" value="Genomic_DNA"/>
</dbReference>
<dbReference type="SUPFAM" id="SSF53850">
    <property type="entry name" value="Periplasmic binding protein-like II"/>
    <property type="match status" value="1"/>
</dbReference>
<feature type="chain" id="PRO_5047263590" evidence="5">
    <location>
        <begin position="22"/>
        <end position="691"/>
    </location>
</feature>
<protein>
    <submittedName>
        <fullName evidence="7">Extracellular solute-binding protein</fullName>
    </submittedName>
</protein>
<dbReference type="InterPro" id="IPR039424">
    <property type="entry name" value="SBP_5"/>
</dbReference>
<dbReference type="InterPro" id="IPR000914">
    <property type="entry name" value="SBP_5_dom"/>
</dbReference>
<comment type="caution">
    <text evidence="7">The sequence shown here is derived from an EMBL/GenBank/DDBJ whole genome shotgun (WGS) entry which is preliminary data.</text>
</comment>